<dbReference type="FunFam" id="3.80.20.20:FF:000015">
    <property type="entry name" value="Putative Insulin growth factor 1 receptor"/>
    <property type="match status" value="1"/>
</dbReference>
<dbReference type="InterPro" id="IPR013783">
    <property type="entry name" value="Ig-like_fold"/>
</dbReference>
<evidence type="ECO:0000256" key="8">
    <source>
        <dbReference type="ARBA" id="ARBA00022729"/>
    </source>
</evidence>
<organism evidence="27 28">
    <name type="scientific">Daphnia pulex</name>
    <name type="common">Water flea</name>
    <dbReference type="NCBI Taxonomy" id="6669"/>
    <lineage>
        <taxon>Eukaryota</taxon>
        <taxon>Metazoa</taxon>
        <taxon>Ecdysozoa</taxon>
        <taxon>Arthropoda</taxon>
        <taxon>Crustacea</taxon>
        <taxon>Branchiopoda</taxon>
        <taxon>Diplostraca</taxon>
        <taxon>Cladocera</taxon>
        <taxon>Anomopoda</taxon>
        <taxon>Daphniidae</taxon>
        <taxon>Daphnia</taxon>
    </lineage>
</organism>
<feature type="domain" description="Fibronectin type-III" evidence="26">
    <location>
        <begin position="564"/>
        <end position="686"/>
    </location>
</feature>
<evidence type="ECO:0000256" key="11">
    <source>
        <dbReference type="ARBA" id="ARBA00022777"/>
    </source>
</evidence>
<dbReference type="PANTHER" id="PTHR24416:SF525">
    <property type="entry name" value="INSULIN-LIKE RECEPTOR"/>
    <property type="match status" value="1"/>
</dbReference>
<dbReference type="SUPFAM" id="SSF49265">
    <property type="entry name" value="Fibronectin type III"/>
    <property type="match status" value="4"/>
</dbReference>
<dbReference type="SMART" id="SM00060">
    <property type="entry name" value="FN3"/>
    <property type="match status" value="4"/>
</dbReference>
<keyword evidence="12 21" id="KW-0067">ATP-binding</keyword>
<dbReference type="FunCoup" id="E9G4Y0">
    <property type="interactions" value="358"/>
</dbReference>
<comment type="cofactor">
    <cofactor evidence="1">
        <name>Mn(2+)</name>
        <dbReference type="ChEBI" id="CHEBI:29035"/>
    </cofactor>
</comment>
<dbReference type="InterPro" id="IPR020635">
    <property type="entry name" value="Tyr_kinase_cat_dom"/>
</dbReference>
<dbReference type="GO" id="GO:0042593">
    <property type="term" value="P:glucose homeostasis"/>
    <property type="evidence" value="ECO:0000318"/>
    <property type="project" value="GO_Central"/>
</dbReference>
<evidence type="ECO:0000256" key="1">
    <source>
        <dbReference type="ARBA" id="ARBA00001936"/>
    </source>
</evidence>
<feature type="transmembrane region" description="Helical" evidence="24">
    <location>
        <begin position="38"/>
        <end position="62"/>
    </location>
</feature>
<dbReference type="EC" id="2.7.10.1" evidence="22"/>
<evidence type="ECO:0000256" key="17">
    <source>
        <dbReference type="ARBA" id="ARBA00023170"/>
    </source>
</evidence>
<comment type="similarity">
    <text evidence="22">Belongs to the protein kinase superfamily. Tyr protein kinase family. Insulin receptor subfamily.</text>
</comment>
<evidence type="ECO:0000256" key="19">
    <source>
        <dbReference type="ARBA" id="ARBA00023211"/>
    </source>
</evidence>
<evidence type="ECO:0000259" key="26">
    <source>
        <dbReference type="PROSITE" id="PS50853"/>
    </source>
</evidence>
<dbReference type="FunFam" id="1.10.510.10:FF:000528">
    <property type="entry name" value="Tyrosine-protein kinase receptor"/>
    <property type="match status" value="1"/>
</dbReference>
<dbReference type="InterPro" id="IPR036941">
    <property type="entry name" value="Rcpt_L-dom_sf"/>
</dbReference>
<keyword evidence="14 24" id="KW-0472">Membrane</keyword>
<evidence type="ECO:0000256" key="22">
    <source>
        <dbReference type="RuleBase" id="RU000312"/>
    </source>
</evidence>
<dbReference type="InterPro" id="IPR003961">
    <property type="entry name" value="FN3_dom"/>
</dbReference>
<dbReference type="PROSITE" id="PS50853">
    <property type="entry name" value="FN3"/>
    <property type="match status" value="4"/>
</dbReference>
<evidence type="ECO:0000256" key="2">
    <source>
        <dbReference type="ARBA" id="ARBA00004479"/>
    </source>
</evidence>
<feature type="region of interest" description="Disordered" evidence="23">
    <location>
        <begin position="1802"/>
        <end position="1834"/>
    </location>
</feature>
<dbReference type="Gene3D" id="2.10.220.10">
    <property type="entry name" value="Hormone Receptor, Insulin-like Growth Factor Receptor 1, Chain A, domain 2"/>
    <property type="match status" value="1"/>
</dbReference>
<dbReference type="SMART" id="SM00219">
    <property type="entry name" value="TyrKc"/>
    <property type="match status" value="1"/>
</dbReference>
<dbReference type="Pfam" id="PF00041">
    <property type="entry name" value="fn3"/>
    <property type="match status" value="1"/>
</dbReference>
<keyword evidence="11" id="KW-0418">Kinase</keyword>
<dbReference type="InParanoid" id="E9G4Y0"/>
<keyword evidence="9" id="KW-0677">Repeat</keyword>
<dbReference type="FunFam" id="2.60.40.10:FF:001941">
    <property type="entry name" value="Tyrosine-protein kinase receptor"/>
    <property type="match status" value="2"/>
</dbReference>
<dbReference type="Gene3D" id="2.60.40.10">
    <property type="entry name" value="Immunoglobulins"/>
    <property type="match status" value="5"/>
</dbReference>
<comment type="catalytic activity">
    <reaction evidence="20 22">
        <text>L-tyrosyl-[protein] + ATP = O-phospho-L-tyrosyl-[protein] + ADP + H(+)</text>
        <dbReference type="Rhea" id="RHEA:10596"/>
        <dbReference type="Rhea" id="RHEA-COMP:10136"/>
        <dbReference type="Rhea" id="RHEA-COMP:20101"/>
        <dbReference type="ChEBI" id="CHEBI:15378"/>
        <dbReference type="ChEBI" id="CHEBI:30616"/>
        <dbReference type="ChEBI" id="CHEBI:46858"/>
        <dbReference type="ChEBI" id="CHEBI:61978"/>
        <dbReference type="ChEBI" id="CHEBI:456216"/>
        <dbReference type="EC" id="2.7.10.1"/>
    </reaction>
</comment>
<comment type="subcellular location">
    <subcellularLocation>
        <location evidence="2">Membrane</location>
        <topology evidence="2">Single-pass type I membrane protein</topology>
    </subcellularLocation>
</comment>
<dbReference type="FunFam" id="2.60.40.10:FF:002452">
    <property type="entry name" value="Tyrosine-protein kinase receptor"/>
    <property type="match status" value="1"/>
</dbReference>
<keyword evidence="17 22" id="KW-0675">Receptor</keyword>
<evidence type="ECO:0000313" key="28">
    <source>
        <dbReference type="Proteomes" id="UP000000305"/>
    </source>
</evidence>
<dbReference type="PROSITE" id="PS50011">
    <property type="entry name" value="PROTEIN_KINASE_DOM"/>
    <property type="match status" value="1"/>
</dbReference>
<dbReference type="Pfam" id="PF00757">
    <property type="entry name" value="Furin-like"/>
    <property type="match status" value="1"/>
</dbReference>
<dbReference type="KEGG" id="dpx:DAPPUDRAFT_237995"/>
<dbReference type="CDD" id="cd00064">
    <property type="entry name" value="FU"/>
    <property type="match status" value="1"/>
</dbReference>
<feature type="region of interest" description="Disordered" evidence="23">
    <location>
        <begin position="755"/>
        <end position="800"/>
    </location>
</feature>
<dbReference type="GO" id="GO:0043410">
    <property type="term" value="P:positive regulation of MAPK cascade"/>
    <property type="evidence" value="ECO:0000318"/>
    <property type="project" value="GO_Central"/>
</dbReference>
<dbReference type="SUPFAM" id="SSF56112">
    <property type="entry name" value="Protein kinase-like (PK-like)"/>
    <property type="match status" value="2"/>
</dbReference>
<protein>
    <recommendedName>
        <fullName evidence="22">Tyrosine-protein kinase receptor</fullName>
        <ecNumber evidence="22">2.7.10.1</ecNumber>
    </recommendedName>
</protein>
<gene>
    <name evidence="27" type="ORF">DAPPUDRAFT_237995</name>
</gene>
<dbReference type="InterPro" id="IPR006211">
    <property type="entry name" value="Furin-like_Cys-rich_dom"/>
</dbReference>
<dbReference type="FunFam" id="3.80.20.20:FF:000011">
    <property type="entry name" value="Tyrosine-protein kinase receptor"/>
    <property type="match status" value="1"/>
</dbReference>
<dbReference type="HOGENOM" id="CLU_000288_166_1_1"/>
<feature type="domain" description="Fibronectin type-III" evidence="26">
    <location>
        <begin position="690"/>
        <end position="782"/>
    </location>
</feature>
<dbReference type="Pfam" id="PF07714">
    <property type="entry name" value="PK_Tyr_Ser-Thr"/>
    <property type="match status" value="2"/>
</dbReference>
<dbReference type="GO" id="GO:0005886">
    <property type="term" value="C:plasma membrane"/>
    <property type="evidence" value="ECO:0000318"/>
    <property type="project" value="GO_Central"/>
</dbReference>
<dbReference type="SUPFAM" id="SSF52058">
    <property type="entry name" value="L domain-like"/>
    <property type="match status" value="2"/>
</dbReference>
<evidence type="ECO:0000256" key="20">
    <source>
        <dbReference type="ARBA" id="ARBA00051243"/>
    </source>
</evidence>
<name>E9G4Y0_DAPPU</name>
<dbReference type="InterPro" id="IPR011009">
    <property type="entry name" value="Kinase-like_dom_sf"/>
</dbReference>
<dbReference type="EMBL" id="GL732532">
    <property type="protein sequence ID" value="EFX85381.1"/>
    <property type="molecule type" value="Genomic_DNA"/>
</dbReference>
<dbReference type="InterPro" id="IPR036116">
    <property type="entry name" value="FN3_sf"/>
</dbReference>
<evidence type="ECO:0000259" key="25">
    <source>
        <dbReference type="PROSITE" id="PS50011"/>
    </source>
</evidence>
<keyword evidence="18" id="KW-0325">Glycoprotein</keyword>
<feature type="compositionally biased region" description="Low complexity" evidence="23">
    <location>
        <begin position="779"/>
        <end position="799"/>
    </location>
</feature>
<keyword evidence="3 22" id="KW-0597">Phosphoprotein</keyword>
<keyword evidence="4" id="KW-0808">Transferase</keyword>
<dbReference type="GO" id="GO:0051897">
    <property type="term" value="P:positive regulation of phosphatidylinositol 3-kinase/protein kinase B signal transduction"/>
    <property type="evidence" value="ECO:0000318"/>
    <property type="project" value="GO_Central"/>
</dbReference>
<evidence type="ECO:0000256" key="12">
    <source>
        <dbReference type="ARBA" id="ARBA00022840"/>
    </source>
</evidence>
<keyword evidence="8" id="KW-0732">Signal</keyword>
<evidence type="ECO:0000256" key="5">
    <source>
        <dbReference type="ARBA" id="ARBA00022685"/>
    </source>
</evidence>
<dbReference type="InterPro" id="IPR000494">
    <property type="entry name" value="Rcpt_L-dom"/>
</dbReference>
<evidence type="ECO:0000256" key="24">
    <source>
        <dbReference type="SAM" id="Phobius"/>
    </source>
</evidence>
<dbReference type="Pfam" id="PF01030">
    <property type="entry name" value="Recep_L_domain"/>
    <property type="match status" value="2"/>
</dbReference>
<keyword evidence="5" id="KW-0165">Cleavage on pair of basic residues</keyword>
<evidence type="ECO:0000256" key="6">
    <source>
        <dbReference type="ARBA" id="ARBA00022692"/>
    </source>
</evidence>
<dbReference type="GO" id="GO:0008286">
    <property type="term" value="P:insulin receptor signaling pathway"/>
    <property type="evidence" value="ECO:0000318"/>
    <property type="project" value="GO_Central"/>
</dbReference>
<evidence type="ECO:0000313" key="27">
    <source>
        <dbReference type="EMBL" id="EFX85381.1"/>
    </source>
</evidence>
<dbReference type="Gene3D" id="3.30.200.20">
    <property type="entry name" value="Phosphorylase Kinase, domain 1"/>
    <property type="match status" value="2"/>
</dbReference>
<dbReference type="PRINTS" id="PR00109">
    <property type="entry name" value="TYRKINASE"/>
</dbReference>
<feature type="compositionally biased region" description="Basic and acidic residues" evidence="23">
    <location>
        <begin position="1767"/>
        <end position="1784"/>
    </location>
</feature>
<evidence type="ECO:0000256" key="9">
    <source>
        <dbReference type="ARBA" id="ARBA00022737"/>
    </source>
</evidence>
<proteinExistence type="inferred from homology"/>
<dbReference type="FunFam" id="2.60.40.10:FF:000087">
    <property type="entry name" value="Tyrosine-protein kinase receptor"/>
    <property type="match status" value="1"/>
</dbReference>
<dbReference type="PROSITE" id="PS00239">
    <property type="entry name" value="RECEPTOR_TYR_KIN_II"/>
    <property type="match status" value="1"/>
</dbReference>
<evidence type="ECO:0000256" key="14">
    <source>
        <dbReference type="ARBA" id="ARBA00023136"/>
    </source>
</evidence>
<dbReference type="GO" id="GO:0005524">
    <property type="term" value="F:ATP binding"/>
    <property type="evidence" value="ECO:0007669"/>
    <property type="project" value="UniProtKB-UniRule"/>
</dbReference>
<dbReference type="InterPro" id="IPR050122">
    <property type="entry name" value="RTK"/>
</dbReference>
<feature type="domain" description="Fibronectin type-III" evidence="26">
    <location>
        <begin position="1295"/>
        <end position="1397"/>
    </location>
</feature>
<evidence type="ECO:0000256" key="13">
    <source>
        <dbReference type="ARBA" id="ARBA00022989"/>
    </source>
</evidence>
<dbReference type="OrthoDB" id="5809444at2759"/>
<dbReference type="SMART" id="SM00261">
    <property type="entry name" value="FU"/>
    <property type="match status" value="1"/>
</dbReference>
<dbReference type="PANTHER" id="PTHR24416">
    <property type="entry name" value="TYROSINE-PROTEIN KINASE RECEPTOR"/>
    <property type="match status" value="1"/>
</dbReference>
<dbReference type="InterPro" id="IPR017441">
    <property type="entry name" value="Protein_kinase_ATP_BS"/>
</dbReference>
<dbReference type="Proteomes" id="UP000000305">
    <property type="component" value="Unassembled WGS sequence"/>
</dbReference>
<accession>E9G4Y0</accession>
<evidence type="ECO:0000256" key="18">
    <source>
        <dbReference type="ARBA" id="ARBA00023180"/>
    </source>
</evidence>
<feature type="region of interest" description="Disordered" evidence="23">
    <location>
        <begin position="1752"/>
        <end position="1784"/>
    </location>
</feature>
<feature type="domain" description="Protein kinase" evidence="25">
    <location>
        <begin position="1413"/>
        <end position="1684"/>
    </location>
</feature>
<dbReference type="GO" id="GO:0005899">
    <property type="term" value="C:insulin receptor complex"/>
    <property type="evidence" value="ECO:0000318"/>
    <property type="project" value="GO_Central"/>
</dbReference>
<keyword evidence="28" id="KW-1185">Reference proteome</keyword>
<dbReference type="eggNOG" id="KOG4258">
    <property type="taxonomic scope" value="Eukaryota"/>
</dbReference>
<evidence type="ECO:0000256" key="7">
    <source>
        <dbReference type="ARBA" id="ARBA00022723"/>
    </source>
</evidence>
<dbReference type="SUPFAM" id="SSF57184">
    <property type="entry name" value="Growth factor receptor domain"/>
    <property type="match status" value="1"/>
</dbReference>
<evidence type="ECO:0000256" key="4">
    <source>
        <dbReference type="ARBA" id="ARBA00022679"/>
    </source>
</evidence>
<dbReference type="Gene3D" id="1.10.510.10">
    <property type="entry name" value="Transferase(Phosphotransferase) domain 1"/>
    <property type="match status" value="1"/>
</dbReference>
<evidence type="ECO:0000256" key="21">
    <source>
        <dbReference type="PROSITE-ProRule" id="PRU10141"/>
    </source>
</evidence>
<dbReference type="InterPro" id="IPR000719">
    <property type="entry name" value="Prot_kinase_dom"/>
</dbReference>
<dbReference type="InterPro" id="IPR009030">
    <property type="entry name" value="Growth_fac_rcpt_cys_sf"/>
</dbReference>
<evidence type="ECO:0000256" key="23">
    <source>
        <dbReference type="SAM" id="MobiDB-lite"/>
    </source>
</evidence>
<dbReference type="CDD" id="cd05032">
    <property type="entry name" value="PTKc_InsR_like"/>
    <property type="match status" value="1"/>
</dbReference>
<dbReference type="InterPro" id="IPR002011">
    <property type="entry name" value="Tyr_kinase_rcpt_2_CS"/>
</dbReference>
<dbReference type="InterPro" id="IPR001245">
    <property type="entry name" value="Ser-Thr/Tyr_kinase_cat_dom"/>
</dbReference>
<keyword evidence="7" id="KW-0479">Metal-binding</keyword>
<dbReference type="GO" id="GO:0046872">
    <property type="term" value="F:metal ion binding"/>
    <property type="evidence" value="ECO:0007669"/>
    <property type="project" value="UniProtKB-KW"/>
</dbReference>
<dbReference type="FunFam" id="3.30.200.20:FF:000026">
    <property type="entry name" value="Tyrosine-protein kinase receptor"/>
    <property type="match status" value="2"/>
</dbReference>
<dbReference type="InterPro" id="IPR006212">
    <property type="entry name" value="Furin_repeat"/>
</dbReference>
<dbReference type="GO" id="GO:0043560">
    <property type="term" value="F:insulin receptor substrate binding"/>
    <property type="evidence" value="ECO:0000318"/>
    <property type="project" value="GO_Central"/>
</dbReference>
<sequence length="1865" mass="209137">MVVDDRITNDPDRLIGGSFRQVDRRTCPALRSRRRGGFFLAALVVFVIFLDVTGATSLGLALPALPSSSIDAYQPLREKEICPSIEVRNGPQQFSELEGCRVVEGFLHIVLMENLDFASDLNNRSFPALREITGYLLFYRVFGLRSIGQLFPNLAVIRGQQLLFDFSFVVYELMQLQEIGLKSLAELQRGSVLIEKNPNLCYVESIDWGRIGHSGRLNHFIQGNKRASECPKCQDRCPAGGDGRRLCWNNDDCQKVCDQCGQGVSGACSVMTRDVGRPSEMRCCHEECAGGCSGGQSNQCDVCKHVIHNDECRSVCPPGHYLFMKRRCVTDVECITMLPPRQSVQEYPYVKKNWKVFAESGECILECPPGFQEQKRHHNDTLHYFTCVPCQGPCPKVCKGLFVSNIETVQKLRGCTTIDGDLEMQIKGGDNIIQELERSLGSIEVIKGVLKITRSFPILSLSFFKSLRTITGKPETLHSSGSKNFDDEYALTVQDNQNLQQLWPKTQNLTIHKKMLFHFNPKLCLNLIEELVNSSTVPGTLAFKHSDVDISPWSNGDKATCDEQVLNVTIVNKSDKSMQLSWNNFRATLADKRQLLGYVISYIEAPYKNVSYFDRRDACGGDGWTTIDVAANHDAEPEENEMNIITYLKPYTQYAIYVQTYTVAPQQTGKRIGARSPILYERTSPAEPDQPEDLRASANSSSELVIDWKPPINPNGIVTHYIVTGSWRKDDQDYFDKLDTCAEHASSLVVSETKKPVLEETSPDNRTSIFGDPSIFAASPEGNNNPESGGSSGSAQQGKCCQCTGTNDKVTLEKKEKEQQFKIEFENFLHDKIYIKDTIVLGRKKRHVDTTTEIGDPDNNAIEFPEDKPTINSSHNQAIGIAPGENHTNFYDGNNRLITFYQKVTGTSYTVVGVRHYAEYTIKVIACHDHDPFTNRTLCSMTAALTSARTKQSDFADDIVGGVVRYESNNTSRSIKIGWNEPEDPNGLIKKYLLEYRRSDNGKVVRECVRRKDFVESQRTKLMADLIPGNYCVQVRAVSLAGPGPPTKDVCFLIENKDDHGTVSINPDYHKYVPDEWEVARDNVVILRELGQGSFGMVYEGLLRNTVPNQPEVKCAIKTVNEKANVKERMEFLTEASVMKEFNANHVLKLLGVVSKAQPTLVIMELMANGDLNILGRKKRQADTTTETGDHDNNHDNNIVEEFPEVTINSSHNQAIGIVPGENHTNTYDNHRLVTFYQKVTGTSYTVVGVRHYAEYTIQVIACHDHDPVRNRSLCSLTAVTSARTKQSDFADDIVGGVVRYDSNSTTSSIKIGWSEPEDPNGLITKYLLEYKRTDNGKVVRECIRRKDFVESNKTRLMADLIPGNYCVHARAFSLAGPGPPTKDNKDGKGIVSINPDYHRYVPDDWEVARDNVVTIRPLGQGSFGMVYEGILRSNGSETKCAIKTVNEKADVTERIQFLNEASVMKEFNAHHVLKLLGVVSKAQPTLVIMELMANGDLKTYLRSRRPDCEENVIQGRQPPTLKCILKMAIEIADGMMYLSEKKYVHRDLAARNCMVASDLTVKIGDFGLTRDVYETDYYRRGDAQGLLPVRWMSPESLRDNVYTSSSDVWSFGVVLWEMATLASQPYQGLPNEEVVKYVMDGRVMERPEGCPNRLYILMESCWQHHPKKRPTFIELVENLLPDVNAGISARATLRAYYEQETQRLNDPSTPLHETLTDGNGDLLVNDPLSQNHCYTSDQILQIDNEQHIFKDQRPPSSLQLGNSRKAVHEEGIRDDEVGDDDHVPVLFPHERRAIIYVKNPGGHIAANGNGSKSESSKGTTSMASEDSKGSYVSNGSASNGYVLGILKQRRHNNTESQQLLYLIY</sequence>
<feature type="binding site" evidence="21">
    <location>
        <position position="1444"/>
    </location>
    <ligand>
        <name>ATP</name>
        <dbReference type="ChEBI" id="CHEBI:30616"/>
    </ligand>
</feature>
<keyword evidence="10 21" id="KW-0547">Nucleotide-binding</keyword>
<keyword evidence="16" id="KW-1015">Disulfide bond</keyword>
<dbReference type="Gene3D" id="3.80.20.20">
    <property type="entry name" value="Receptor L-domain"/>
    <property type="match status" value="2"/>
</dbReference>
<dbReference type="GO" id="GO:0030424">
    <property type="term" value="C:axon"/>
    <property type="evidence" value="ECO:0000318"/>
    <property type="project" value="GO_Central"/>
</dbReference>
<keyword evidence="6 22" id="KW-0812">Transmembrane</keyword>
<dbReference type="GO" id="GO:0005009">
    <property type="term" value="F:insulin receptor activity"/>
    <property type="evidence" value="ECO:0000318"/>
    <property type="project" value="GO_Central"/>
</dbReference>
<feature type="compositionally biased region" description="Low complexity" evidence="23">
    <location>
        <begin position="1808"/>
        <end position="1822"/>
    </location>
</feature>
<dbReference type="CDD" id="cd00063">
    <property type="entry name" value="FN3"/>
    <property type="match status" value="4"/>
</dbReference>
<dbReference type="InterPro" id="IPR008266">
    <property type="entry name" value="Tyr_kinase_AS"/>
</dbReference>
<keyword evidence="15" id="KW-0829">Tyrosine-protein kinase</keyword>
<reference evidence="27 28" key="1">
    <citation type="journal article" date="2011" name="Science">
        <title>The ecoresponsive genome of Daphnia pulex.</title>
        <authorList>
            <person name="Colbourne J.K."/>
            <person name="Pfrender M.E."/>
            <person name="Gilbert D."/>
            <person name="Thomas W.K."/>
            <person name="Tucker A."/>
            <person name="Oakley T.H."/>
            <person name="Tokishita S."/>
            <person name="Aerts A."/>
            <person name="Arnold G.J."/>
            <person name="Basu M.K."/>
            <person name="Bauer D.J."/>
            <person name="Caceres C.E."/>
            <person name="Carmel L."/>
            <person name="Casola C."/>
            <person name="Choi J.H."/>
            <person name="Detter J.C."/>
            <person name="Dong Q."/>
            <person name="Dusheyko S."/>
            <person name="Eads B.D."/>
            <person name="Frohlich T."/>
            <person name="Geiler-Samerotte K.A."/>
            <person name="Gerlach D."/>
            <person name="Hatcher P."/>
            <person name="Jogdeo S."/>
            <person name="Krijgsveld J."/>
            <person name="Kriventseva E.V."/>
            <person name="Kultz D."/>
            <person name="Laforsch C."/>
            <person name="Lindquist E."/>
            <person name="Lopez J."/>
            <person name="Manak J.R."/>
            <person name="Muller J."/>
            <person name="Pangilinan J."/>
            <person name="Patwardhan R.P."/>
            <person name="Pitluck S."/>
            <person name="Pritham E.J."/>
            <person name="Rechtsteiner A."/>
            <person name="Rho M."/>
            <person name="Rogozin I.B."/>
            <person name="Sakarya O."/>
            <person name="Salamov A."/>
            <person name="Schaack S."/>
            <person name="Shapiro H."/>
            <person name="Shiga Y."/>
            <person name="Skalitzky C."/>
            <person name="Smith Z."/>
            <person name="Souvorov A."/>
            <person name="Sung W."/>
            <person name="Tang Z."/>
            <person name="Tsuchiya D."/>
            <person name="Tu H."/>
            <person name="Vos H."/>
            <person name="Wang M."/>
            <person name="Wolf Y.I."/>
            <person name="Yamagata H."/>
            <person name="Yamada T."/>
            <person name="Ye Y."/>
            <person name="Shaw J.R."/>
            <person name="Andrews J."/>
            <person name="Crease T.J."/>
            <person name="Tang H."/>
            <person name="Lucas S.M."/>
            <person name="Robertson H.M."/>
            <person name="Bork P."/>
            <person name="Koonin E.V."/>
            <person name="Zdobnov E.M."/>
            <person name="Grigoriev I.V."/>
            <person name="Lynch M."/>
            <person name="Boore J.L."/>
        </authorList>
    </citation>
    <scope>NUCLEOTIDE SEQUENCE [LARGE SCALE GENOMIC DNA]</scope>
</reference>
<keyword evidence="19" id="KW-0464">Manganese</keyword>
<evidence type="ECO:0000256" key="10">
    <source>
        <dbReference type="ARBA" id="ARBA00022741"/>
    </source>
</evidence>
<feature type="domain" description="Fibronectin type-III" evidence="26">
    <location>
        <begin position="960"/>
        <end position="1057"/>
    </location>
</feature>
<evidence type="ECO:0000256" key="15">
    <source>
        <dbReference type="ARBA" id="ARBA00023137"/>
    </source>
</evidence>
<evidence type="ECO:0000256" key="3">
    <source>
        <dbReference type="ARBA" id="ARBA00022553"/>
    </source>
</evidence>
<dbReference type="PROSITE" id="PS00107">
    <property type="entry name" value="PROTEIN_KINASE_ATP"/>
    <property type="match status" value="1"/>
</dbReference>
<dbReference type="STRING" id="6669.E9G4Y0"/>
<dbReference type="PROSITE" id="PS00109">
    <property type="entry name" value="PROTEIN_KINASE_TYR"/>
    <property type="match status" value="1"/>
</dbReference>
<evidence type="ECO:0000256" key="16">
    <source>
        <dbReference type="ARBA" id="ARBA00023157"/>
    </source>
</evidence>
<keyword evidence="13 24" id="KW-1133">Transmembrane helix</keyword>